<comment type="caution">
    <text evidence="1">The sequence shown here is derived from an EMBL/GenBank/DDBJ whole genome shotgun (WGS) entry which is preliminary data.</text>
</comment>
<reference evidence="1 2" key="1">
    <citation type="submission" date="2024-03" db="EMBL/GenBank/DDBJ databases">
        <title>Two novel species of the genus Flavobacterium exhibiting potentially degradation of complex polysaccharides.</title>
        <authorList>
            <person name="Lian X."/>
        </authorList>
    </citation>
    <scope>NUCLEOTIDE SEQUENCE [LARGE SCALE GENOMIC DNA]</scope>
    <source>
        <strain evidence="2">j3</strain>
    </source>
</reference>
<gene>
    <name evidence="1" type="ORF">WFZ85_11950</name>
</gene>
<dbReference type="EMBL" id="JBCGDO010000016">
    <property type="protein sequence ID" value="MEM0543331.1"/>
    <property type="molecule type" value="Genomic_DNA"/>
</dbReference>
<dbReference type="Pfam" id="PF22028">
    <property type="entry name" value="DUF6934"/>
    <property type="match status" value="1"/>
</dbReference>
<proteinExistence type="predicted"/>
<protein>
    <submittedName>
        <fullName evidence="1">Uncharacterized protein</fullName>
    </submittedName>
</protein>
<organism evidence="1 2">
    <name type="scientific">Flavobacterium aureirubrum</name>
    <dbReference type="NCBI Taxonomy" id="3133147"/>
    <lineage>
        <taxon>Bacteria</taxon>
        <taxon>Pseudomonadati</taxon>
        <taxon>Bacteroidota</taxon>
        <taxon>Flavobacteriia</taxon>
        <taxon>Flavobacteriales</taxon>
        <taxon>Flavobacteriaceae</taxon>
        <taxon>Flavobacterium</taxon>
    </lineage>
</organism>
<keyword evidence="2" id="KW-1185">Reference proteome</keyword>
<evidence type="ECO:0000313" key="1">
    <source>
        <dbReference type="EMBL" id="MEM0543331.1"/>
    </source>
</evidence>
<dbReference type="Proteomes" id="UP001460072">
    <property type="component" value="Unassembled WGS sequence"/>
</dbReference>
<dbReference type="RefSeq" id="WP_342696526.1">
    <property type="nucleotide sequence ID" value="NZ_JBCGDO010000016.1"/>
</dbReference>
<evidence type="ECO:0000313" key="2">
    <source>
        <dbReference type="Proteomes" id="UP001460072"/>
    </source>
</evidence>
<name>A0ABU9N6J7_9FLAO</name>
<sequence length="179" mass="20702">MNNLPIYNTEQTAEEIKTQYLFESVGEKTIIKAIEYTPVANMGGRTVYNLGFGDYDEALGTIVDDVNSNNGDIYIVFNTVLSTVPMFFAINEDAVIIVSGSDSHDEFINDCLPTCKKKCVKHCKNYQRRIKTYRYYVDKNFEELSVDYIFFGRNKSKANTFVQYIPKHEYDDILVYKKK</sequence>
<accession>A0ABU9N6J7</accession>
<dbReference type="InterPro" id="IPR053865">
    <property type="entry name" value="DUF6934"/>
</dbReference>